<evidence type="ECO:0000313" key="2">
    <source>
        <dbReference type="Proteomes" id="UP001222027"/>
    </source>
</evidence>
<accession>A0AAV8PEL6</accession>
<proteinExistence type="predicted"/>
<reference evidence="1 2" key="1">
    <citation type="submission" date="2022-12" db="EMBL/GenBank/DDBJ databases">
        <title>Chromosome-scale assembly of the Ensete ventricosum genome.</title>
        <authorList>
            <person name="Dussert Y."/>
            <person name="Stocks J."/>
            <person name="Wendawek A."/>
            <person name="Woldeyes F."/>
            <person name="Nichols R.A."/>
            <person name="Borrell J.S."/>
        </authorList>
    </citation>
    <scope>NUCLEOTIDE SEQUENCE [LARGE SCALE GENOMIC DNA]</scope>
    <source>
        <strain evidence="2">cv. Maze</strain>
        <tissue evidence="1">Seeds</tissue>
    </source>
</reference>
<keyword evidence="2" id="KW-1185">Reference proteome</keyword>
<dbReference type="Proteomes" id="UP001222027">
    <property type="component" value="Unassembled WGS sequence"/>
</dbReference>
<organism evidence="1 2">
    <name type="scientific">Ensete ventricosum</name>
    <name type="common">Abyssinian banana</name>
    <name type="synonym">Musa ensete</name>
    <dbReference type="NCBI Taxonomy" id="4639"/>
    <lineage>
        <taxon>Eukaryota</taxon>
        <taxon>Viridiplantae</taxon>
        <taxon>Streptophyta</taxon>
        <taxon>Embryophyta</taxon>
        <taxon>Tracheophyta</taxon>
        <taxon>Spermatophyta</taxon>
        <taxon>Magnoliopsida</taxon>
        <taxon>Liliopsida</taxon>
        <taxon>Zingiberales</taxon>
        <taxon>Musaceae</taxon>
        <taxon>Ensete</taxon>
    </lineage>
</organism>
<comment type="caution">
    <text evidence="1">The sequence shown here is derived from an EMBL/GenBank/DDBJ whole genome shotgun (WGS) entry which is preliminary data.</text>
</comment>
<dbReference type="EMBL" id="JAQQAF010000006">
    <property type="protein sequence ID" value="KAJ8479176.1"/>
    <property type="molecule type" value="Genomic_DNA"/>
</dbReference>
<protein>
    <submittedName>
        <fullName evidence="1">Uncharacterized protein</fullName>
    </submittedName>
</protein>
<sequence length="108" mass="12110">MRQHSDNISTAGTSNSFHLTPLPKVQTWTHEIPLSLRPPPCEGKLWLWLSVPHRAPFIATSVFGLFSSTINAEDDASQTTTLIREISSQSASFDASCFRRLQLQDNRL</sequence>
<dbReference type="AlphaFoldDB" id="A0AAV8PEL6"/>
<evidence type="ECO:0000313" key="1">
    <source>
        <dbReference type="EMBL" id="KAJ8479176.1"/>
    </source>
</evidence>
<name>A0AAV8PEL6_ENSVE</name>
<gene>
    <name evidence="1" type="ORF">OPV22_022903</name>
</gene>